<keyword evidence="4" id="KW-1133">Transmembrane helix</keyword>
<feature type="transmembrane region" description="Helical" evidence="4">
    <location>
        <begin position="80"/>
        <end position="97"/>
    </location>
</feature>
<evidence type="ECO:0000256" key="3">
    <source>
        <dbReference type="ARBA" id="ARBA00023163"/>
    </source>
</evidence>
<reference evidence="6 7" key="1">
    <citation type="submission" date="2020-03" db="EMBL/GenBank/DDBJ databases">
        <title>Genomic Encyclopedia of Type Strains, Phase IV (KMG-V): Genome sequencing to study the core and pangenomes of soil and plant-associated prokaryotes.</title>
        <authorList>
            <person name="Whitman W."/>
        </authorList>
    </citation>
    <scope>NUCLEOTIDE SEQUENCE [LARGE SCALE GENOMIC DNA]</scope>
    <source>
        <strain evidence="6 7">1B</strain>
    </source>
</reference>
<dbReference type="Gene3D" id="1.10.10.60">
    <property type="entry name" value="Homeodomain-like"/>
    <property type="match status" value="2"/>
</dbReference>
<dbReference type="SUPFAM" id="SSF46689">
    <property type="entry name" value="Homeodomain-like"/>
    <property type="match status" value="1"/>
</dbReference>
<sequence length="405" mass="45409">MIPALPLMPYAEPLTLLMFLSAFIGTLVSVILAFVNTVQRHANRLLGVSLFSVALFALTSGLLINHSIFLVPHLFRLNMPLHYLVAPCAYLYVRAVLYQEIRFRRYDWLFFIPFGLHTLELLPFLLHSAAYKFQYLERLLVDIAGVTKQQEGLLPAYYHPVLKFAAGTAYAGLQWRLLRQFSRQTNSASGCENQALLRWLRLFTVLNTLLYPPLLLATVLPVGGTAATIFAVGALGSYLLVTSTLLFLRPQVLYGMLGSRPVGEAGPASDSAAAEKPDDAVRAYSLSDERKCEYRTRLEAHIGQEQPFRRKGYGIKDLAAETAIPPHHLSALINQEYRMNFSDFINRYRVEYMKARMGQLGWRHLTLEGLALEAGFSNRTTFARAFVKLAGCTPTEYLAQVAPTA</sequence>
<dbReference type="InterPro" id="IPR009057">
    <property type="entry name" value="Homeodomain-like_sf"/>
</dbReference>
<feature type="transmembrane region" description="Helical" evidence="4">
    <location>
        <begin position="16"/>
        <end position="38"/>
    </location>
</feature>
<evidence type="ECO:0000313" key="6">
    <source>
        <dbReference type="EMBL" id="NKI90898.1"/>
    </source>
</evidence>
<organism evidence="6 7">
    <name type="scientific">Hymenobacter artigasi</name>
    <dbReference type="NCBI Taxonomy" id="2719616"/>
    <lineage>
        <taxon>Bacteria</taxon>
        <taxon>Pseudomonadati</taxon>
        <taxon>Bacteroidota</taxon>
        <taxon>Cytophagia</taxon>
        <taxon>Cytophagales</taxon>
        <taxon>Hymenobacteraceae</taxon>
        <taxon>Hymenobacter</taxon>
    </lineage>
</organism>
<evidence type="ECO:0000256" key="2">
    <source>
        <dbReference type="ARBA" id="ARBA00023125"/>
    </source>
</evidence>
<protein>
    <submittedName>
        <fullName evidence="6">AraC-like DNA-binding protein</fullName>
    </submittedName>
</protein>
<dbReference type="PANTHER" id="PTHR43280">
    <property type="entry name" value="ARAC-FAMILY TRANSCRIPTIONAL REGULATOR"/>
    <property type="match status" value="1"/>
</dbReference>
<proteinExistence type="predicted"/>
<dbReference type="EMBL" id="JAAVTK010000012">
    <property type="protein sequence ID" value="NKI90898.1"/>
    <property type="molecule type" value="Genomic_DNA"/>
</dbReference>
<name>A0ABX1HKV4_9BACT</name>
<evidence type="ECO:0000259" key="5">
    <source>
        <dbReference type="PROSITE" id="PS01124"/>
    </source>
</evidence>
<feature type="transmembrane region" description="Helical" evidence="4">
    <location>
        <begin position="199"/>
        <end position="220"/>
    </location>
</feature>
<dbReference type="PANTHER" id="PTHR43280:SF29">
    <property type="entry name" value="ARAC-FAMILY TRANSCRIPTIONAL REGULATOR"/>
    <property type="match status" value="1"/>
</dbReference>
<feature type="transmembrane region" description="Helical" evidence="4">
    <location>
        <begin position="226"/>
        <end position="248"/>
    </location>
</feature>
<feature type="transmembrane region" description="Helical" evidence="4">
    <location>
        <begin position="45"/>
        <end position="68"/>
    </location>
</feature>
<keyword evidence="2" id="KW-0238">DNA-binding</keyword>
<dbReference type="Pfam" id="PF12833">
    <property type="entry name" value="HTH_18"/>
    <property type="match status" value="1"/>
</dbReference>
<dbReference type="Proteomes" id="UP000717634">
    <property type="component" value="Unassembled WGS sequence"/>
</dbReference>
<comment type="caution">
    <text evidence="6">The sequence shown here is derived from an EMBL/GenBank/DDBJ whole genome shotgun (WGS) entry which is preliminary data.</text>
</comment>
<keyword evidence="1" id="KW-0805">Transcription regulation</keyword>
<dbReference type="SMART" id="SM00342">
    <property type="entry name" value="HTH_ARAC"/>
    <property type="match status" value="1"/>
</dbReference>
<keyword evidence="4" id="KW-0472">Membrane</keyword>
<keyword evidence="3" id="KW-0804">Transcription</keyword>
<evidence type="ECO:0000256" key="4">
    <source>
        <dbReference type="SAM" id="Phobius"/>
    </source>
</evidence>
<keyword evidence="4" id="KW-0812">Transmembrane</keyword>
<feature type="transmembrane region" description="Helical" evidence="4">
    <location>
        <begin position="157"/>
        <end position="178"/>
    </location>
</feature>
<gene>
    <name evidence="6" type="ORF">HBN54_003510</name>
</gene>
<evidence type="ECO:0000256" key="1">
    <source>
        <dbReference type="ARBA" id="ARBA00023015"/>
    </source>
</evidence>
<dbReference type="InterPro" id="IPR018060">
    <property type="entry name" value="HTH_AraC"/>
</dbReference>
<keyword evidence="7" id="KW-1185">Reference proteome</keyword>
<dbReference type="RefSeq" id="WP_168674492.1">
    <property type="nucleotide sequence ID" value="NZ_JAAVTK010000012.1"/>
</dbReference>
<accession>A0ABX1HKV4</accession>
<feature type="domain" description="HTH araC/xylS-type" evidence="5">
    <location>
        <begin position="292"/>
        <end position="400"/>
    </location>
</feature>
<dbReference type="PROSITE" id="PS01124">
    <property type="entry name" value="HTH_ARAC_FAMILY_2"/>
    <property type="match status" value="1"/>
</dbReference>
<feature type="transmembrane region" description="Helical" evidence="4">
    <location>
        <begin position="109"/>
        <end position="130"/>
    </location>
</feature>
<evidence type="ECO:0000313" key="7">
    <source>
        <dbReference type="Proteomes" id="UP000717634"/>
    </source>
</evidence>